<keyword evidence="2" id="KW-1185">Reference proteome</keyword>
<sequence length="275" mass="29954">MASIRALLLLPPPPTPPTPSNLRGAFYDPIRHIIQSLNRSISDGAASTTLHVALPYPETSPEQRSTRAQSFEATQRLVAGMYSLLAAIYDEESVSLVAAPLIDSRLVLLDDTKPSGGAVACVFDLRLLANPREAWSHVYSVEGEPGEATYLRFRHLTDAQWTHECVKGGLAVHRPGRSQAVRRDSLAHHRSDDAVAHASVVAGGSLYGLHFTNRLLLTMALFLVEPRAEGQDGPRRVVLGVSRDGASADALVAWRASCWTSWARLRRLRRAGRGA</sequence>
<comment type="caution">
    <text evidence="1">The sequence shown here is derived from an EMBL/GenBank/DDBJ whole genome shotgun (WGS) entry which is preliminary data.</text>
</comment>
<dbReference type="EMBL" id="WWBZ02000016">
    <property type="protein sequence ID" value="KAF4309049.1"/>
    <property type="molecule type" value="Genomic_DNA"/>
</dbReference>
<organism evidence="1 2">
    <name type="scientific">Botryosphaeria dothidea</name>
    <dbReference type="NCBI Taxonomy" id="55169"/>
    <lineage>
        <taxon>Eukaryota</taxon>
        <taxon>Fungi</taxon>
        <taxon>Dikarya</taxon>
        <taxon>Ascomycota</taxon>
        <taxon>Pezizomycotina</taxon>
        <taxon>Dothideomycetes</taxon>
        <taxon>Dothideomycetes incertae sedis</taxon>
        <taxon>Botryosphaeriales</taxon>
        <taxon>Botryosphaeriaceae</taxon>
        <taxon>Botryosphaeria</taxon>
    </lineage>
</organism>
<proteinExistence type="predicted"/>
<accession>A0A8H4IZ87</accession>
<dbReference type="AlphaFoldDB" id="A0A8H4IZ87"/>
<protein>
    <submittedName>
        <fullName evidence="1">Uncharacterized protein</fullName>
    </submittedName>
</protein>
<gene>
    <name evidence="1" type="ORF">GTA08_BOTSDO03311</name>
</gene>
<name>A0A8H4IZ87_9PEZI</name>
<evidence type="ECO:0000313" key="1">
    <source>
        <dbReference type="EMBL" id="KAF4309049.1"/>
    </source>
</evidence>
<evidence type="ECO:0000313" key="2">
    <source>
        <dbReference type="Proteomes" id="UP000572817"/>
    </source>
</evidence>
<dbReference type="OrthoDB" id="330671at2759"/>
<dbReference type="Proteomes" id="UP000572817">
    <property type="component" value="Unassembled WGS sequence"/>
</dbReference>
<reference evidence="1" key="1">
    <citation type="submission" date="2020-04" db="EMBL/GenBank/DDBJ databases">
        <title>Genome Assembly and Annotation of Botryosphaeria dothidea sdau 11-99, a Latent Pathogen of Apple Fruit Ring Rot in China.</title>
        <authorList>
            <person name="Yu C."/>
            <person name="Diao Y."/>
            <person name="Lu Q."/>
            <person name="Zhao J."/>
            <person name="Cui S."/>
            <person name="Peng C."/>
            <person name="He B."/>
            <person name="Liu H."/>
        </authorList>
    </citation>
    <scope>NUCLEOTIDE SEQUENCE [LARGE SCALE GENOMIC DNA]</scope>
    <source>
        <strain evidence="1">Sdau11-99</strain>
    </source>
</reference>